<feature type="non-terminal residue" evidence="1">
    <location>
        <position position="28"/>
    </location>
</feature>
<evidence type="ECO:0000313" key="1">
    <source>
        <dbReference type="EMBL" id="KKN66301.1"/>
    </source>
</evidence>
<sequence>MAWFKKAHPDDAEFMSEISAASFESTSR</sequence>
<organism evidence="1">
    <name type="scientific">marine sediment metagenome</name>
    <dbReference type="NCBI Taxonomy" id="412755"/>
    <lineage>
        <taxon>unclassified sequences</taxon>
        <taxon>metagenomes</taxon>
        <taxon>ecological metagenomes</taxon>
    </lineage>
</organism>
<gene>
    <name evidence="1" type="ORF">LCGC14_0473240</name>
</gene>
<dbReference type="AlphaFoldDB" id="A0A0F9UYL8"/>
<accession>A0A0F9UYL8</accession>
<name>A0A0F9UYL8_9ZZZZ</name>
<proteinExistence type="predicted"/>
<comment type="caution">
    <text evidence="1">The sequence shown here is derived from an EMBL/GenBank/DDBJ whole genome shotgun (WGS) entry which is preliminary data.</text>
</comment>
<reference evidence="1" key="1">
    <citation type="journal article" date="2015" name="Nature">
        <title>Complex archaea that bridge the gap between prokaryotes and eukaryotes.</title>
        <authorList>
            <person name="Spang A."/>
            <person name="Saw J.H."/>
            <person name="Jorgensen S.L."/>
            <person name="Zaremba-Niedzwiedzka K."/>
            <person name="Martijn J."/>
            <person name="Lind A.E."/>
            <person name="van Eijk R."/>
            <person name="Schleper C."/>
            <person name="Guy L."/>
            <person name="Ettema T.J."/>
        </authorList>
    </citation>
    <scope>NUCLEOTIDE SEQUENCE</scope>
</reference>
<protein>
    <submittedName>
        <fullName evidence="1">Uncharacterized protein</fullName>
    </submittedName>
</protein>
<dbReference type="EMBL" id="LAZR01000505">
    <property type="protein sequence ID" value="KKN66301.1"/>
    <property type="molecule type" value="Genomic_DNA"/>
</dbReference>